<feature type="region of interest" description="Disordered" evidence="1">
    <location>
        <begin position="28"/>
        <end position="61"/>
    </location>
</feature>
<keyword evidence="3" id="KW-1185">Reference proteome</keyword>
<reference evidence="3" key="1">
    <citation type="submission" date="2016-05" db="EMBL/GenBank/DDBJ databases">
        <authorList>
            <person name="Liu B."/>
            <person name="Wang J."/>
            <person name="Zhu Y."/>
            <person name="Liu G."/>
            <person name="Chen Q."/>
            <person name="Chen Z."/>
            <person name="Lan J."/>
            <person name="Che J."/>
            <person name="Ge C."/>
            <person name="Shi H."/>
            <person name="Pan Z."/>
            <person name="Liu X."/>
        </authorList>
    </citation>
    <scope>NUCLEOTIDE SEQUENCE [LARGE SCALE GENOMIC DNA]</scope>
    <source>
        <strain evidence="3">FJAT-27215</strain>
    </source>
</reference>
<dbReference type="AlphaFoldDB" id="A0A1B9ATT9"/>
<protein>
    <recommendedName>
        <fullName evidence="4">Spore coat protein CotO</fullName>
    </recommendedName>
</protein>
<feature type="compositionally biased region" description="Basic and acidic residues" evidence="1">
    <location>
        <begin position="34"/>
        <end position="61"/>
    </location>
</feature>
<dbReference type="Pfam" id="PF14153">
    <property type="entry name" value="Spore_coat_CotO"/>
    <property type="match status" value="1"/>
</dbReference>
<proteinExistence type="predicted"/>
<dbReference type="EMBL" id="MAYT01000023">
    <property type="protein sequence ID" value="OCA87345.1"/>
    <property type="molecule type" value="Genomic_DNA"/>
</dbReference>
<dbReference type="Proteomes" id="UP000092578">
    <property type="component" value="Unassembled WGS sequence"/>
</dbReference>
<evidence type="ECO:0000313" key="2">
    <source>
        <dbReference type="EMBL" id="OCA87345.1"/>
    </source>
</evidence>
<comment type="caution">
    <text evidence="2">The sequence shown here is derived from an EMBL/GenBank/DDBJ whole genome shotgun (WGS) entry which is preliminary data.</text>
</comment>
<name>A0A1B9ATT9_9BACI</name>
<evidence type="ECO:0000313" key="3">
    <source>
        <dbReference type="Proteomes" id="UP000092578"/>
    </source>
</evidence>
<accession>A0A1B9ATT9</accession>
<evidence type="ECO:0000256" key="1">
    <source>
        <dbReference type="SAM" id="MobiDB-lite"/>
    </source>
</evidence>
<evidence type="ECO:0008006" key="4">
    <source>
        <dbReference type="Google" id="ProtNLM"/>
    </source>
</evidence>
<sequence>MKNNKEKREPLLYIHQPKFVFPEPVMQSTYHTKNQPERIKEEVVEGKQADKEQNNPIHEAVKTEELVMEDTKKRKREITKVFENDEPLGEEAPETSEQPVWMGMRPVKRFHDMEMDEKLQHLASQFTKLPCVFDCGSVIHRGILREVTPDLITIETLKNETVTVERKELKYIRLLGPF</sequence>
<organism evidence="2 3">
    <name type="scientific">Pseudobacillus wudalianchiensis</name>
    <dbReference type="NCBI Taxonomy" id="1743143"/>
    <lineage>
        <taxon>Bacteria</taxon>
        <taxon>Bacillati</taxon>
        <taxon>Bacillota</taxon>
        <taxon>Bacilli</taxon>
        <taxon>Bacillales</taxon>
        <taxon>Bacillaceae</taxon>
        <taxon>Pseudobacillus</taxon>
    </lineage>
</organism>
<dbReference type="InterPro" id="IPR025439">
    <property type="entry name" value="Spore_coat_CotO"/>
</dbReference>
<gene>
    <name evidence="2" type="ORF">A8F95_08880</name>
</gene>
<dbReference type="RefSeq" id="WP_065410794.1">
    <property type="nucleotide sequence ID" value="NZ_MAYT01000023.1"/>
</dbReference>